<dbReference type="InterPro" id="IPR004158">
    <property type="entry name" value="DUF247_pln"/>
</dbReference>
<dbReference type="PANTHER" id="PTHR31549">
    <property type="entry name" value="PROTEIN, PUTATIVE (DUF247)-RELATED-RELATED"/>
    <property type="match status" value="1"/>
</dbReference>
<evidence type="ECO:0000313" key="2">
    <source>
        <dbReference type="Proteomes" id="UP000823749"/>
    </source>
</evidence>
<reference evidence="1" key="1">
    <citation type="submission" date="2020-08" db="EMBL/GenBank/DDBJ databases">
        <title>Plant Genome Project.</title>
        <authorList>
            <person name="Zhang R.-G."/>
        </authorList>
    </citation>
    <scope>NUCLEOTIDE SEQUENCE</scope>
    <source>
        <strain evidence="1">WSP0</strain>
        <tissue evidence="1">Leaf</tissue>
    </source>
</reference>
<gene>
    <name evidence="1" type="ORF">RHGRI_033283</name>
</gene>
<accession>A0AAV6I1U6</accession>
<comment type="caution">
    <text evidence="1">The sequence shown here is derived from an EMBL/GenBank/DDBJ whole genome shotgun (WGS) entry which is preliminary data.</text>
</comment>
<evidence type="ECO:0000313" key="1">
    <source>
        <dbReference type="EMBL" id="KAG5520650.1"/>
    </source>
</evidence>
<dbReference type="Proteomes" id="UP000823749">
    <property type="component" value="Chromosome 12"/>
</dbReference>
<proteinExistence type="predicted"/>
<keyword evidence="2" id="KW-1185">Reference proteome</keyword>
<dbReference type="AlphaFoldDB" id="A0AAV6I1U6"/>
<sequence length="144" mass="16547">MQYVHQIWAARAQEEERARLRGRWRPQEVLGGNEVVRSAMELSDAGIRFKKSRSASLDDISFTGGVLSLPPIMVDDTTESTFLNLIAFERFHVDFAGGNEVTSYIFFMSKIIEIDEDVSLAGRRDHQECPRQRLRRSQTLQFPL</sequence>
<protein>
    <submittedName>
        <fullName evidence="1">Uncharacterized protein</fullName>
    </submittedName>
</protein>
<dbReference type="PANTHER" id="PTHR31549:SF80">
    <property type="entry name" value="OS12G0481000 PROTEIN"/>
    <property type="match status" value="1"/>
</dbReference>
<organism evidence="1 2">
    <name type="scientific">Rhododendron griersonianum</name>
    <dbReference type="NCBI Taxonomy" id="479676"/>
    <lineage>
        <taxon>Eukaryota</taxon>
        <taxon>Viridiplantae</taxon>
        <taxon>Streptophyta</taxon>
        <taxon>Embryophyta</taxon>
        <taxon>Tracheophyta</taxon>
        <taxon>Spermatophyta</taxon>
        <taxon>Magnoliopsida</taxon>
        <taxon>eudicotyledons</taxon>
        <taxon>Gunneridae</taxon>
        <taxon>Pentapetalae</taxon>
        <taxon>asterids</taxon>
        <taxon>Ericales</taxon>
        <taxon>Ericaceae</taxon>
        <taxon>Ericoideae</taxon>
        <taxon>Rhodoreae</taxon>
        <taxon>Rhododendron</taxon>
    </lineage>
</organism>
<dbReference type="EMBL" id="JACTNZ010000012">
    <property type="protein sequence ID" value="KAG5520650.1"/>
    <property type="molecule type" value="Genomic_DNA"/>
</dbReference>
<dbReference type="Pfam" id="PF03140">
    <property type="entry name" value="DUF247"/>
    <property type="match status" value="1"/>
</dbReference>
<name>A0AAV6I1U6_9ERIC</name>